<comment type="similarity">
    <text evidence="3 15">Belongs to the peptidase S11 family.</text>
</comment>
<keyword evidence="9" id="KW-0133">Cell shape</keyword>
<keyword evidence="6" id="KW-0645">Protease</keyword>
<dbReference type="GO" id="GO:0071555">
    <property type="term" value="P:cell wall organization"/>
    <property type="evidence" value="ECO:0007669"/>
    <property type="project" value="UniProtKB-KW"/>
</dbReference>
<sequence>MLYMKKKYWMIGMIMMIVLSGLPSFGARAGDEDAPEELSQLYARSAVLMDADSGRVLFGKEEDVVRPMASTTKIMTCILALENMQEDEVTAASDYAASQPKVRLGVKGKEEFRMKDLLYSLMLESHNDSAVVIAEGIAGSVEEFAVMMNEKAAELGCSNTYFVTPNGLDGYDDGGTHSTTARDLAAIMRYCIKESPKKDAFLEVTRTKEYSFTNVKGDRSFSCSNHNAFLTMMDGALSGKTGFTADAGYCYVGALEQDGRTFIVALLACGWPNNKGYKWKDTRKLMEYGIANYQYQTVWQDMELKDIKAEKGIKKGDEFGGDAKIPVKVADADKDFKVLLKEGEKVDVACDVSKVLAAPVKEGKKVGTVTYMLNGELLKEFPVITTESADKKDAGWCAGVLVKKLLMQ</sequence>
<evidence type="ECO:0000256" key="3">
    <source>
        <dbReference type="ARBA" id="ARBA00007164"/>
    </source>
</evidence>
<evidence type="ECO:0000256" key="4">
    <source>
        <dbReference type="ARBA" id="ARBA00012448"/>
    </source>
</evidence>
<dbReference type="SMART" id="SM00936">
    <property type="entry name" value="PBP5_C"/>
    <property type="match status" value="1"/>
</dbReference>
<evidence type="ECO:0000256" key="2">
    <source>
        <dbReference type="ARBA" id="ARBA00004752"/>
    </source>
</evidence>
<gene>
    <name evidence="17" type="ORF">E1963_03310</name>
</gene>
<keyword evidence="11" id="KW-0961">Cell wall biogenesis/degradation</keyword>
<feature type="active site" evidence="13">
    <location>
        <position position="125"/>
    </location>
</feature>
<dbReference type="InterPro" id="IPR001967">
    <property type="entry name" value="Peptidase_S11_N"/>
</dbReference>
<organism evidence="17 18">
    <name type="scientific">Extibacter muris</name>
    <dbReference type="NCBI Taxonomy" id="1796622"/>
    <lineage>
        <taxon>Bacteria</taxon>
        <taxon>Bacillati</taxon>
        <taxon>Bacillota</taxon>
        <taxon>Clostridia</taxon>
        <taxon>Lachnospirales</taxon>
        <taxon>Lachnospiraceae</taxon>
        <taxon>Extibacter</taxon>
    </lineage>
</organism>
<keyword evidence="5 17" id="KW-0121">Carboxypeptidase</keyword>
<feature type="active site" description="Acyl-ester intermediate" evidence="13">
    <location>
        <position position="70"/>
    </location>
</feature>
<evidence type="ECO:0000256" key="6">
    <source>
        <dbReference type="ARBA" id="ARBA00022670"/>
    </source>
</evidence>
<evidence type="ECO:0000256" key="8">
    <source>
        <dbReference type="ARBA" id="ARBA00022801"/>
    </source>
</evidence>
<protein>
    <recommendedName>
        <fullName evidence="4">serine-type D-Ala-D-Ala carboxypeptidase</fullName>
        <ecNumber evidence="4">3.4.16.4</ecNumber>
    </recommendedName>
</protein>
<dbReference type="InterPro" id="IPR037167">
    <property type="entry name" value="Peptidase_S11_C_sf"/>
</dbReference>
<dbReference type="Pfam" id="PF07943">
    <property type="entry name" value="PBP5_C"/>
    <property type="match status" value="1"/>
</dbReference>
<evidence type="ECO:0000256" key="1">
    <source>
        <dbReference type="ARBA" id="ARBA00003217"/>
    </source>
</evidence>
<dbReference type="PANTHER" id="PTHR21581">
    <property type="entry name" value="D-ALANYL-D-ALANINE CARBOXYPEPTIDASE"/>
    <property type="match status" value="1"/>
</dbReference>
<evidence type="ECO:0000256" key="14">
    <source>
        <dbReference type="PIRSR" id="PIRSR618044-2"/>
    </source>
</evidence>
<evidence type="ECO:0000256" key="5">
    <source>
        <dbReference type="ARBA" id="ARBA00022645"/>
    </source>
</evidence>
<dbReference type="GO" id="GO:0006508">
    <property type="term" value="P:proteolysis"/>
    <property type="evidence" value="ECO:0007669"/>
    <property type="project" value="UniProtKB-KW"/>
</dbReference>
<dbReference type="EMBL" id="SMMX01000002">
    <property type="protein sequence ID" value="TDA23124.1"/>
    <property type="molecule type" value="Genomic_DNA"/>
</dbReference>
<dbReference type="SUPFAM" id="SSF56601">
    <property type="entry name" value="beta-lactamase/transpeptidase-like"/>
    <property type="match status" value="1"/>
</dbReference>
<dbReference type="Gene3D" id="2.60.410.10">
    <property type="entry name" value="D-Ala-D-Ala carboxypeptidase, C-terminal domain"/>
    <property type="match status" value="1"/>
</dbReference>
<evidence type="ECO:0000256" key="9">
    <source>
        <dbReference type="ARBA" id="ARBA00022960"/>
    </source>
</evidence>
<proteinExistence type="inferred from homology"/>
<keyword evidence="18" id="KW-1185">Reference proteome</keyword>
<evidence type="ECO:0000313" key="17">
    <source>
        <dbReference type="EMBL" id="TDA23124.1"/>
    </source>
</evidence>
<feature type="domain" description="Peptidase S11 D-Ala-D-Ala carboxypeptidase A C-terminal" evidence="16">
    <location>
        <begin position="307"/>
        <end position="391"/>
    </location>
</feature>
<dbReference type="AlphaFoldDB" id="A0A4R4FHC4"/>
<evidence type="ECO:0000259" key="16">
    <source>
        <dbReference type="SMART" id="SM00936"/>
    </source>
</evidence>
<keyword evidence="7" id="KW-0732">Signal</keyword>
<evidence type="ECO:0000256" key="11">
    <source>
        <dbReference type="ARBA" id="ARBA00023316"/>
    </source>
</evidence>
<keyword evidence="10" id="KW-0573">Peptidoglycan synthesis</keyword>
<comment type="pathway">
    <text evidence="2">Cell wall biogenesis; peptidoglycan biosynthesis.</text>
</comment>
<dbReference type="InterPro" id="IPR012338">
    <property type="entry name" value="Beta-lactam/transpept-like"/>
</dbReference>
<dbReference type="GO" id="GO:0008360">
    <property type="term" value="P:regulation of cell shape"/>
    <property type="evidence" value="ECO:0007669"/>
    <property type="project" value="UniProtKB-KW"/>
</dbReference>
<comment type="caution">
    <text evidence="17">The sequence shown here is derived from an EMBL/GenBank/DDBJ whole genome shotgun (WGS) entry which is preliminary data.</text>
</comment>
<dbReference type="UniPathway" id="UPA00219"/>
<dbReference type="SUPFAM" id="SSF69189">
    <property type="entry name" value="Penicillin-binding protein associated domain"/>
    <property type="match status" value="1"/>
</dbReference>
<dbReference type="Pfam" id="PF00768">
    <property type="entry name" value="Peptidase_S11"/>
    <property type="match status" value="1"/>
</dbReference>
<reference evidence="17 18" key="1">
    <citation type="journal article" date="2016" name="Nat. Microbiol.">
        <title>The Mouse Intestinal Bacterial Collection (miBC) provides host-specific insight into cultured diversity and functional potential of the gut microbiota.</title>
        <authorList>
            <person name="Lagkouvardos I."/>
            <person name="Pukall R."/>
            <person name="Abt B."/>
            <person name="Foesel B.U."/>
            <person name="Meier-Kolthoff J.P."/>
            <person name="Kumar N."/>
            <person name="Bresciani A."/>
            <person name="Martinez I."/>
            <person name="Just S."/>
            <person name="Ziegler C."/>
            <person name="Brugiroux S."/>
            <person name="Garzetti D."/>
            <person name="Wenning M."/>
            <person name="Bui T.P."/>
            <person name="Wang J."/>
            <person name="Hugenholtz F."/>
            <person name="Plugge C.M."/>
            <person name="Peterson D.A."/>
            <person name="Hornef M.W."/>
            <person name="Baines J.F."/>
            <person name="Smidt H."/>
            <person name="Walter J."/>
            <person name="Kristiansen K."/>
            <person name="Nielsen H.B."/>
            <person name="Haller D."/>
            <person name="Overmann J."/>
            <person name="Stecher B."/>
            <person name="Clavel T."/>
        </authorList>
    </citation>
    <scope>NUCLEOTIDE SEQUENCE [LARGE SCALE GENOMIC DNA]</scope>
    <source>
        <strain evidence="17 18">DSM 28560</strain>
    </source>
</reference>
<evidence type="ECO:0000256" key="13">
    <source>
        <dbReference type="PIRSR" id="PIRSR618044-1"/>
    </source>
</evidence>
<dbReference type="GO" id="GO:0009252">
    <property type="term" value="P:peptidoglycan biosynthetic process"/>
    <property type="evidence" value="ECO:0007669"/>
    <property type="project" value="UniProtKB-UniPathway"/>
</dbReference>
<feature type="binding site" evidence="14">
    <location>
        <position position="240"/>
    </location>
    <ligand>
        <name>substrate</name>
    </ligand>
</feature>
<dbReference type="InterPro" id="IPR012907">
    <property type="entry name" value="Peptidase_S11_C"/>
</dbReference>
<keyword evidence="8" id="KW-0378">Hydrolase</keyword>
<evidence type="ECO:0000256" key="15">
    <source>
        <dbReference type="RuleBase" id="RU004016"/>
    </source>
</evidence>
<dbReference type="PRINTS" id="PR00725">
    <property type="entry name" value="DADACBPTASE1"/>
</dbReference>
<evidence type="ECO:0000313" key="18">
    <source>
        <dbReference type="Proteomes" id="UP000295710"/>
    </source>
</evidence>
<name>A0A4R4FHC4_9FIRM</name>
<dbReference type="InterPro" id="IPR018044">
    <property type="entry name" value="Peptidase_S11"/>
</dbReference>
<evidence type="ECO:0000256" key="12">
    <source>
        <dbReference type="ARBA" id="ARBA00034000"/>
    </source>
</evidence>
<feature type="active site" description="Proton acceptor" evidence="13">
    <location>
        <position position="73"/>
    </location>
</feature>
<dbReference type="InterPro" id="IPR015956">
    <property type="entry name" value="Peniciliin-bd_prot_C_sf"/>
</dbReference>
<evidence type="ECO:0000256" key="10">
    <source>
        <dbReference type="ARBA" id="ARBA00022984"/>
    </source>
</evidence>
<evidence type="ECO:0000256" key="7">
    <source>
        <dbReference type="ARBA" id="ARBA00022729"/>
    </source>
</evidence>
<comment type="catalytic activity">
    <reaction evidence="12">
        <text>Preferential cleavage: (Ac)2-L-Lys-D-Ala-|-D-Ala. Also transpeptidation of peptidyl-alanyl moieties that are N-acyl substituents of D-alanine.</text>
        <dbReference type="EC" id="3.4.16.4"/>
    </reaction>
</comment>
<dbReference type="GO" id="GO:0009002">
    <property type="term" value="F:serine-type D-Ala-D-Ala carboxypeptidase activity"/>
    <property type="evidence" value="ECO:0007669"/>
    <property type="project" value="UniProtKB-EC"/>
</dbReference>
<dbReference type="EC" id="3.4.16.4" evidence="4"/>
<comment type="function">
    <text evidence="1">Removes C-terminal D-alanyl residues from sugar-peptide cell wall precursors.</text>
</comment>
<dbReference type="Gene3D" id="3.40.710.10">
    <property type="entry name" value="DD-peptidase/beta-lactamase superfamily"/>
    <property type="match status" value="1"/>
</dbReference>
<dbReference type="PANTHER" id="PTHR21581:SF33">
    <property type="entry name" value="D-ALANYL-D-ALANINE CARBOXYPEPTIDASE DACB"/>
    <property type="match status" value="1"/>
</dbReference>
<accession>A0A4R4FHC4</accession>
<dbReference type="Proteomes" id="UP000295710">
    <property type="component" value="Unassembled WGS sequence"/>
</dbReference>